<feature type="signal peptide" evidence="1">
    <location>
        <begin position="1"/>
        <end position="36"/>
    </location>
</feature>
<gene>
    <name evidence="2" type="ORF">CT19425_MP20025</name>
</gene>
<dbReference type="EMBL" id="LT991977">
    <property type="protein sequence ID" value="SPK74315.1"/>
    <property type="molecule type" value="Genomic_DNA"/>
</dbReference>
<name>A0A375ILY4_9BURK</name>
<reference evidence="2 3" key="1">
    <citation type="submission" date="2018-01" db="EMBL/GenBank/DDBJ databases">
        <authorList>
            <person name="Gaut B.S."/>
            <person name="Morton B.R."/>
            <person name="Clegg M.T."/>
            <person name="Duvall M.R."/>
        </authorList>
    </citation>
    <scope>NUCLEOTIDE SEQUENCE [LARGE SCALE GENOMIC DNA]</scope>
    <source>
        <strain evidence="2">Cupriavidus taiwanensis LMG 19425</strain>
        <plasmid evidence="3">Plasmid ii</plasmid>
    </source>
</reference>
<keyword evidence="2" id="KW-0614">Plasmid</keyword>
<evidence type="ECO:0000313" key="2">
    <source>
        <dbReference type="EMBL" id="SPK74315.1"/>
    </source>
</evidence>
<geneLocation type="plasmid" evidence="2">
    <name>II</name>
</geneLocation>
<accession>A0A375ILY4</accession>
<dbReference type="SUPFAM" id="SSF88713">
    <property type="entry name" value="Glycoside hydrolase/deacetylase"/>
    <property type="match status" value="1"/>
</dbReference>
<dbReference type="Gene3D" id="3.40.50.880">
    <property type="match status" value="1"/>
</dbReference>
<keyword evidence="1" id="KW-0732">Signal</keyword>
<evidence type="ECO:0000256" key="1">
    <source>
        <dbReference type="SAM" id="SignalP"/>
    </source>
</evidence>
<dbReference type="GO" id="GO:0005975">
    <property type="term" value="P:carbohydrate metabolic process"/>
    <property type="evidence" value="ECO:0007669"/>
    <property type="project" value="InterPro"/>
</dbReference>
<organism evidence="2 3">
    <name type="scientific">Cupriavidus taiwanensis</name>
    <dbReference type="NCBI Taxonomy" id="164546"/>
    <lineage>
        <taxon>Bacteria</taxon>
        <taxon>Pseudomonadati</taxon>
        <taxon>Pseudomonadota</taxon>
        <taxon>Betaproteobacteria</taxon>
        <taxon>Burkholderiales</taxon>
        <taxon>Burkholderiaceae</taxon>
        <taxon>Cupriavidus</taxon>
    </lineage>
</organism>
<feature type="chain" id="PRO_5016581645" evidence="1">
    <location>
        <begin position="37"/>
        <end position="612"/>
    </location>
</feature>
<dbReference type="Proteomes" id="UP000255505">
    <property type="component" value="Plasmid II"/>
</dbReference>
<dbReference type="InterPro" id="IPR029062">
    <property type="entry name" value="Class_I_gatase-like"/>
</dbReference>
<evidence type="ECO:0000313" key="3">
    <source>
        <dbReference type="Proteomes" id="UP000255505"/>
    </source>
</evidence>
<dbReference type="AlphaFoldDB" id="A0A375ILY4"/>
<sequence length="612" mass="66698">MPNPLYALLQRLRKHRAMLLLVVAALSLAMPAVSRAATNQIALLVPDGMVLPDARVSAWEDAAREEGLKLTVISDTQLQQGITPAQFPGLILPDQVHVHASENLIAALENYTNLGGKIMLVYDFGALTTTGFYAPQRSRLSNLAGVDYVLYDSLLGNMIGLGPVTGLGSTLRSIQVPPGKSMLWSTNGTTDQVEGISGYVYGFLTYPSFVTQGTYTGSALLTSPNFGLVAGLRNFGSGSVLFVNLPLSYLKGQTDGMLMHGFLRYFAVNLMKLPRLSAQPKGRAGLVLNMHFCAGDQIAPALKLKNWGIFNNGPFSVSVTAGPDQIAFGDGRGIKLSQNATAQQLLLFLQSKGHKIGSHGGWIHDYWGANASESNQATFQQYLELNKQSVEAVTGRPATEYAAPEGNTPQWSVDWLEANGNTGYYFLGHTGMAPTRSYRNGVLTNQGIRAFPVMPFGQYATFEEFDEFNVPAGSVTAWYRQLIDFVVKNRTSRLIYMHPLGAEEYPTVLNALFSRAATLALNGQFSWYTMDTLARFGQRRDQVNWQATDNGLTWVFQASHPTDMTDMTWVLPRTGFIQPVVTGGLGLVTFDANNWIVTSLGGTSLTFIASKL</sequence>
<dbReference type="Gene3D" id="3.20.20.370">
    <property type="entry name" value="Glycoside hydrolase/deacetylase"/>
    <property type="match status" value="1"/>
</dbReference>
<proteinExistence type="predicted"/>
<protein>
    <submittedName>
        <fullName evidence="2">Uncharacterized protein</fullName>
    </submittedName>
</protein>
<dbReference type="InterPro" id="IPR011330">
    <property type="entry name" value="Glyco_hydro/deAcase_b/a-brl"/>
</dbReference>